<comment type="caution">
    <text evidence="1">The sequence shown here is derived from an EMBL/GenBank/DDBJ whole genome shotgun (WGS) entry which is preliminary data.</text>
</comment>
<reference evidence="1" key="1">
    <citation type="journal article" date="2021" name="New Phytol.">
        <title>Evolutionary innovations through gain and loss of genes in the ectomycorrhizal Boletales.</title>
        <authorList>
            <person name="Wu G."/>
            <person name="Miyauchi S."/>
            <person name="Morin E."/>
            <person name="Kuo A."/>
            <person name="Drula E."/>
            <person name="Varga T."/>
            <person name="Kohler A."/>
            <person name="Feng B."/>
            <person name="Cao Y."/>
            <person name="Lipzen A."/>
            <person name="Daum C."/>
            <person name="Hundley H."/>
            <person name="Pangilinan J."/>
            <person name="Johnson J."/>
            <person name="Barry K."/>
            <person name="LaButti K."/>
            <person name="Ng V."/>
            <person name="Ahrendt S."/>
            <person name="Min B."/>
            <person name="Choi I.G."/>
            <person name="Park H."/>
            <person name="Plett J.M."/>
            <person name="Magnuson J."/>
            <person name="Spatafora J.W."/>
            <person name="Nagy L.G."/>
            <person name="Henrissat B."/>
            <person name="Grigoriev I.V."/>
            <person name="Yang Z.L."/>
            <person name="Xu J."/>
            <person name="Martin F.M."/>
        </authorList>
    </citation>
    <scope>NUCLEOTIDE SEQUENCE</scope>
    <source>
        <strain evidence="1">KUC20120723A-06</strain>
    </source>
</reference>
<evidence type="ECO:0000313" key="2">
    <source>
        <dbReference type="Proteomes" id="UP000790709"/>
    </source>
</evidence>
<keyword evidence="2" id="KW-1185">Reference proteome</keyword>
<evidence type="ECO:0000313" key="1">
    <source>
        <dbReference type="EMBL" id="KAH7929868.1"/>
    </source>
</evidence>
<gene>
    <name evidence="1" type="ORF">BV22DRAFT_101597</name>
</gene>
<accession>A0ACB8BX97</accession>
<sequence length="717" mass="77708">MEQNYFSRQQPVGCGGSWSLLSSRSHASFAQLTATVISIDNEDSTLMGEPHPVRRHGASSYFSMTASKIRLLCYLLHGALVSIHLILLGLWSRRVEHNVTIPIGPQSDTVAVCLTVAVQTFFTIFQAALVVTTQQLSLRRILLQFQTLTATHDQSAAWSGFGAAMTSLWAQKKLSAAIPGVSFVTLYLLLISILHMSSSALLNLQTYNATQPVTVSTVLGMPTSLGSLFTSDYDWADATGIASMIGKINDLSTVGVTNATVYDTLLDNTGVRTASVNATALLTTCRSLPNATADSTEAPVGPDSSPVTSFNVTTTIGDSKYVFNHVTSFDQNSVAYIGWAADPSPSAREGLGQLVFVAVPPILDSQNNTGSTFPFLRVVGYDSNETIIHETVTMQVMGCSISFFDQSAEVDVRTNELLSVKPQAPEPQTEWELISWPVVNGTDITNWFSGGFEHAVISSTQEMAGHGQSRYFSVLELRLMDLIGYHSNISVTNQSMVGSPHVYISEFQGALADVAAAMVWTGARMNTTSAFLGQQFELHTGQTEATMSYVQSRLNINALPVAVGLGVSAVLSVLAIVMVREPKRYAATNGPAVGTVGILQVLWLSSRHPEARERIAEVISASEDRLRRAGMFDMSLGQSSPGLVHPHSLRHREHNPSPLVQIGSISSLGDRAGRLPFHPFTPNRSLSLVKASKMHGWHEETDGFLEMDEFSMNFYHP</sequence>
<proteinExistence type="predicted"/>
<organism evidence="1 2">
    <name type="scientific">Leucogyrophana mollusca</name>
    <dbReference type="NCBI Taxonomy" id="85980"/>
    <lineage>
        <taxon>Eukaryota</taxon>
        <taxon>Fungi</taxon>
        <taxon>Dikarya</taxon>
        <taxon>Basidiomycota</taxon>
        <taxon>Agaricomycotina</taxon>
        <taxon>Agaricomycetes</taxon>
        <taxon>Agaricomycetidae</taxon>
        <taxon>Boletales</taxon>
        <taxon>Boletales incertae sedis</taxon>
        <taxon>Leucogyrophana</taxon>
    </lineage>
</organism>
<protein>
    <submittedName>
        <fullName evidence="1">Uncharacterized protein</fullName>
    </submittedName>
</protein>
<dbReference type="Proteomes" id="UP000790709">
    <property type="component" value="Unassembled WGS sequence"/>
</dbReference>
<name>A0ACB8BX97_9AGAM</name>
<dbReference type="EMBL" id="MU266337">
    <property type="protein sequence ID" value="KAH7929868.1"/>
    <property type="molecule type" value="Genomic_DNA"/>
</dbReference>